<organism evidence="1 2">
    <name type="scientific">Dorcoceras hygrometricum</name>
    <dbReference type="NCBI Taxonomy" id="472368"/>
    <lineage>
        <taxon>Eukaryota</taxon>
        <taxon>Viridiplantae</taxon>
        <taxon>Streptophyta</taxon>
        <taxon>Embryophyta</taxon>
        <taxon>Tracheophyta</taxon>
        <taxon>Spermatophyta</taxon>
        <taxon>Magnoliopsida</taxon>
        <taxon>eudicotyledons</taxon>
        <taxon>Gunneridae</taxon>
        <taxon>Pentapetalae</taxon>
        <taxon>asterids</taxon>
        <taxon>lamiids</taxon>
        <taxon>Lamiales</taxon>
        <taxon>Gesneriaceae</taxon>
        <taxon>Didymocarpoideae</taxon>
        <taxon>Trichosporeae</taxon>
        <taxon>Loxocarpinae</taxon>
        <taxon>Dorcoceras</taxon>
    </lineage>
</organism>
<sequence>MNVIDCFCITRIDRLPAVNFLFFRCLAGGHDPDPNSGIRAMVFGSEQFDIAIIVSNIEFQIWNRSENEIREASRRAAAMCGGDHHVTRALRRARHHRALAARWKISRRALAARQERGGRAIALWLAETCAPPRALLQDR</sequence>
<name>A0A2Z7AA25_9LAMI</name>
<dbReference type="AlphaFoldDB" id="A0A2Z7AA25"/>
<dbReference type="Proteomes" id="UP000250235">
    <property type="component" value="Unassembled WGS sequence"/>
</dbReference>
<proteinExistence type="predicted"/>
<reference evidence="1 2" key="1">
    <citation type="journal article" date="2015" name="Proc. Natl. Acad. Sci. U.S.A.">
        <title>The resurrection genome of Boea hygrometrica: A blueprint for survival of dehydration.</title>
        <authorList>
            <person name="Xiao L."/>
            <person name="Yang G."/>
            <person name="Zhang L."/>
            <person name="Yang X."/>
            <person name="Zhao S."/>
            <person name="Ji Z."/>
            <person name="Zhou Q."/>
            <person name="Hu M."/>
            <person name="Wang Y."/>
            <person name="Chen M."/>
            <person name="Xu Y."/>
            <person name="Jin H."/>
            <person name="Xiao X."/>
            <person name="Hu G."/>
            <person name="Bao F."/>
            <person name="Hu Y."/>
            <person name="Wan P."/>
            <person name="Li L."/>
            <person name="Deng X."/>
            <person name="Kuang T."/>
            <person name="Xiang C."/>
            <person name="Zhu J.K."/>
            <person name="Oliver M.J."/>
            <person name="He Y."/>
        </authorList>
    </citation>
    <scope>NUCLEOTIDE SEQUENCE [LARGE SCALE GENOMIC DNA]</scope>
    <source>
        <strain evidence="2">cv. XS01</strain>
    </source>
</reference>
<protein>
    <submittedName>
        <fullName evidence="1">Uncharacterized protein</fullName>
    </submittedName>
</protein>
<dbReference type="EMBL" id="KV018038">
    <property type="protein sequence ID" value="KZV17857.1"/>
    <property type="molecule type" value="Genomic_DNA"/>
</dbReference>
<gene>
    <name evidence="1" type="ORF">F511_44960</name>
</gene>
<accession>A0A2Z7AA25</accession>
<evidence type="ECO:0000313" key="2">
    <source>
        <dbReference type="Proteomes" id="UP000250235"/>
    </source>
</evidence>
<keyword evidence="2" id="KW-1185">Reference proteome</keyword>
<evidence type="ECO:0000313" key="1">
    <source>
        <dbReference type="EMBL" id="KZV17857.1"/>
    </source>
</evidence>